<reference evidence="3" key="1">
    <citation type="submission" date="2024-07" db="EMBL/GenBank/DDBJ databases">
        <title>Two chromosome-level genome assemblies of Korean endemic species Abeliophyllum distichum and Forsythia ovata (Oleaceae).</title>
        <authorList>
            <person name="Jang H."/>
        </authorList>
    </citation>
    <scope>NUCLEOTIDE SEQUENCE [LARGE SCALE GENOMIC DNA]</scope>
</reference>
<dbReference type="Proteomes" id="UP001604277">
    <property type="component" value="Unassembled WGS sequence"/>
</dbReference>
<dbReference type="EMBL" id="JBFOLJ010000005">
    <property type="protein sequence ID" value="KAL2537979.1"/>
    <property type="molecule type" value="Genomic_DNA"/>
</dbReference>
<dbReference type="AlphaFoldDB" id="A0ABD1VKV3"/>
<gene>
    <name evidence="2" type="ORF">Fot_19370</name>
</gene>
<evidence type="ECO:0000313" key="2">
    <source>
        <dbReference type="EMBL" id="KAL2537979.1"/>
    </source>
</evidence>
<protein>
    <submittedName>
        <fullName evidence="2">Uncharacterized protein</fullName>
    </submittedName>
</protein>
<keyword evidence="3" id="KW-1185">Reference proteome</keyword>
<name>A0ABD1VKV3_9LAMI</name>
<organism evidence="2 3">
    <name type="scientific">Forsythia ovata</name>
    <dbReference type="NCBI Taxonomy" id="205694"/>
    <lineage>
        <taxon>Eukaryota</taxon>
        <taxon>Viridiplantae</taxon>
        <taxon>Streptophyta</taxon>
        <taxon>Embryophyta</taxon>
        <taxon>Tracheophyta</taxon>
        <taxon>Spermatophyta</taxon>
        <taxon>Magnoliopsida</taxon>
        <taxon>eudicotyledons</taxon>
        <taxon>Gunneridae</taxon>
        <taxon>Pentapetalae</taxon>
        <taxon>asterids</taxon>
        <taxon>lamiids</taxon>
        <taxon>Lamiales</taxon>
        <taxon>Oleaceae</taxon>
        <taxon>Forsythieae</taxon>
        <taxon>Forsythia</taxon>
    </lineage>
</organism>
<proteinExistence type="predicted"/>
<sequence length="197" mass="22798">MDRRIDVLDQSLQDVYDISKSADCSTRNAFLLNIHFFKPRQETKCYALRKGKIQSHAPNWYRTASYKTYDFQRVQGLSSTIMVFHTKLKRFLQLPPFLVQRDPPHNNFQATEKDADGTIAKYDIVYMFDLVNELDEPLDPRSAANNNIESQPKHISRTNKGKHIVKPVKRALFSLKDSGIARMKKTRCLQPQPSLLA</sequence>
<feature type="region of interest" description="Disordered" evidence="1">
    <location>
        <begin position="141"/>
        <end position="161"/>
    </location>
</feature>
<comment type="caution">
    <text evidence="2">The sequence shown here is derived from an EMBL/GenBank/DDBJ whole genome shotgun (WGS) entry which is preliminary data.</text>
</comment>
<accession>A0ABD1VKV3</accession>
<evidence type="ECO:0000313" key="3">
    <source>
        <dbReference type="Proteomes" id="UP001604277"/>
    </source>
</evidence>
<evidence type="ECO:0000256" key="1">
    <source>
        <dbReference type="SAM" id="MobiDB-lite"/>
    </source>
</evidence>